<dbReference type="PRINTS" id="PR00834">
    <property type="entry name" value="PROTEASES2C"/>
</dbReference>
<gene>
    <name evidence="6" type="ORF">ACFQDO_05730</name>
</gene>
<evidence type="ECO:0000256" key="2">
    <source>
        <dbReference type="ARBA" id="ARBA00022670"/>
    </source>
</evidence>
<dbReference type="GO" id="GO:0006508">
    <property type="term" value="P:proteolysis"/>
    <property type="evidence" value="ECO:0007669"/>
    <property type="project" value="UniProtKB-KW"/>
</dbReference>
<accession>A0ABW1JCJ6</accession>
<organism evidence="6 7">
    <name type="scientific">Angustibacter luteus</name>
    <dbReference type="NCBI Taxonomy" id="658456"/>
    <lineage>
        <taxon>Bacteria</taxon>
        <taxon>Bacillati</taxon>
        <taxon>Actinomycetota</taxon>
        <taxon>Actinomycetes</taxon>
        <taxon>Kineosporiales</taxon>
        <taxon>Kineosporiaceae</taxon>
    </lineage>
</organism>
<name>A0ABW1JCJ6_9ACTN</name>
<evidence type="ECO:0000256" key="4">
    <source>
        <dbReference type="SAM" id="MobiDB-lite"/>
    </source>
</evidence>
<proteinExistence type="inferred from homology"/>
<dbReference type="InterPro" id="IPR051201">
    <property type="entry name" value="Chloro_Bact_Ser_Proteases"/>
</dbReference>
<dbReference type="PANTHER" id="PTHR43343:SF3">
    <property type="entry name" value="PROTEASE DO-LIKE 8, CHLOROPLASTIC"/>
    <property type="match status" value="1"/>
</dbReference>
<evidence type="ECO:0000256" key="1">
    <source>
        <dbReference type="ARBA" id="ARBA00010541"/>
    </source>
</evidence>
<feature type="compositionally biased region" description="Low complexity" evidence="4">
    <location>
        <begin position="273"/>
        <end position="308"/>
    </location>
</feature>
<dbReference type="Pfam" id="PF13180">
    <property type="entry name" value="PDZ_2"/>
    <property type="match status" value="1"/>
</dbReference>
<dbReference type="InterPro" id="IPR009003">
    <property type="entry name" value="Peptidase_S1_PA"/>
</dbReference>
<sequence length="477" mass="46821">MTEPQPQASQSTATSTQDAEPTIEWYGPSTPAHESTTPLALGETNPYGQQPAGAPPVPPTPTHGTGGHGRPRWVDVCVAAVVAAVVAGGTTAGVLAATNDDSTANVSSSGNHSSGNAAAGTGSGPVSQASAVAPDWNKVATAVEPSVVAITATTQSGGAQGSGVILDAKGRVLTNNHVVAGVGSDAKLTVTTSGGLTYTATVVGTDPSTDLAVIQMKGATNLTPATLGDSDAVKVGAPVMAVGNPLGLAGTVTTGIVSALDRPVTTSNETEGDQGSQDQQGQGTIPGLPGQGEQQPTQPSQGSSTDSTVVTNAIQTDAAVNPGNSGGALVDINGRVIGVPSSIASLGASAGSQAGSIGLGFSIPINEAKSIADQLIADGTAEHPFLGVSLKDGSVKQDQAERNAAIVGDVTANSPASAAGLKKDDAIIAVDGESVNGSESLVAQIRERSVGSKVELTIVRDGKQQSVSATLTKKSAG</sequence>
<dbReference type="Pfam" id="PF13365">
    <property type="entry name" value="Trypsin_2"/>
    <property type="match status" value="1"/>
</dbReference>
<protein>
    <submittedName>
        <fullName evidence="6">S1C family serine protease</fullName>
        <ecNumber evidence="6">3.4.21.-</ecNumber>
    </submittedName>
</protein>
<evidence type="ECO:0000256" key="3">
    <source>
        <dbReference type="ARBA" id="ARBA00022801"/>
    </source>
</evidence>
<feature type="region of interest" description="Disordered" evidence="4">
    <location>
        <begin position="265"/>
        <end position="308"/>
    </location>
</feature>
<feature type="compositionally biased region" description="Low complexity" evidence="4">
    <location>
        <begin position="101"/>
        <end position="120"/>
    </location>
</feature>
<dbReference type="InterPro" id="IPR036034">
    <property type="entry name" value="PDZ_sf"/>
</dbReference>
<dbReference type="SUPFAM" id="SSF50156">
    <property type="entry name" value="PDZ domain-like"/>
    <property type="match status" value="1"/>
</dbReference>
<dbReference type="Gene3D" id="2.40.10.10">
    <property type="entry name" value="Trypsin-like serine proteases"/>
    <property type="match status" value="2"/>
</dbReference>
<keyword evidence="3 6" id="KW-0378">Hydrolase</keyword>
<feature type="region of interest" description="Disordered" evidence="4">
    <location>
        <begin position="1"/>
        <end position="69"/>
    </location>
</feature>
<dbReference type="EC" id="3.4.21.-" evidence="6"/>
<evidence type="ECO:0000313" key="6">
    <source>
        <dbReference type="EMBL" id="MFC6006627.1"/>
    </source>
</evidence>
<dbReference type="PROSITE" id="PS50106">
    <property type="entry name" value="PDZ"/>
    <property type="match status" value="1"/>
</dbReference>
<feature type="region of interest" description="Disordered" evidence="4">
    <location>
        <begin position="101"/>
        <end position="129"/>
    </location>
</feature>
<feature type="domain" description="PDZ" evidence="5">
    <location>
        <begin position="370"/>
        <end position="462"/>
    </location>
</feature>
<evidence type="ECO:0000313" key="7">
    <source>
        <dbReference type="Proteomes" id="UP001596189"/>
    </source>
</evidence>
<evidence type="ECO:0000259" key="5">
    <source>
        <dbReference type="PROSITE" id="PS50106"/>
    </source>
</evidence>
<dbReference type="RefSeq" id="WP_345718105.1">
    <property type="nucleotide sequence ID" value="NZ_BAABFP010000008.1"/>
</dbReference>
<dbReference type="InterPro" id="IPR001478">
    <property type="entry name" value="PDZ"/>
</dbReference>
<dbReference type="InterPro" id="IPR001940">
    <property type="entry name" value="Peptidase_S1C"/>
</dbReference>
<keyword evidence="7" id="KW-1185">Reference proteome</keyword>
<dbReference type="Gene3D" id="2.30.42.10">
    <property type="match status" value="1"/>
</dbReference>
<dbReference type="SMART" id="SM00228">
    <property type="entry name" value="PDZ"/>
    <property type="match status" value="1"/>
</dbReference>
<comment type="caution">
    <text evidence="6">The sequence shown here is derived from an EMBL/GenBank/DDBJ whole genome shotgun (WGS) entry which is preliminary data.</text>
</comment>
<reference evidence="7" key="1">
    <citation type="journal article" date="2019" name="Int. J. Syst. Evol. Microbiol.">
        <title>The Global Catalogue of Microorganisms (GCM) 10K type strain sequencing project: providing services to taxonomists for standard genome sequencing and annotation.</title>
        <authorList>
            <consortium name="The Broad Institute Genomics Platform"/>
            <consortium name="The Broad Institute Genome Sequencing Center for Infectious Disease"/>
            <person name="Wu L."/>
            <person name="Ma J."/>
        </authorList>
    </citation>
    <scope>NUCLEOTIDE SEQUENCE [LARGE SCALE GENOMIC DNA]</scope>
    <source>
        <strain evidence="7">KACC 14249</strain>
    </source>
</reference>
<dbReference type="GO" id="GO:0008233">
    <property type="term" value="F:peptidase activity"/>
    <property type="evidence" value="ECO:0007669"/>
    <property type="project" value="UniProtKB-KW"/>
</dbReference>
<keyword evidence="2 6" id="KW-0645">Protease</keyword>
<dbReference type="PANTHER" id="PTHR43343">
    <property type="entry name" value="PEPTIDASE S12"/>
    <property type="match status" value="1"/>
</dbReference>
<dbReference type="Proteomes" id="UP001596189">
    <property type="component" value="Unassembled WGS sequence"/>
</dbReference>
<dbReference type="SUPFAM" id="SSF50494">
    <property type="entry name" value="Trypsin-like serine proteases"/>
    <property type="match status" value="1"/>
</dbReference>
<dbReference type="InterPro" id="IPR043504">
    <property type="entry name" value="Peptidase_S1_PA_chymotrypsin"/>
</dbReference>
<dbReference type="EMBL" id="JBHSRD010000003">
    <property type="protein sequence ID" value="MFC6006627.1"/>
    <property type="molecule type" value="Genomic_DNA"/>
</dbReference>
<feature type="compositionally biased region" description="Polar residues" evidence="4">
    <location>
        <begin position="1"/>
        <end position="19"/>
    </location>
</feature>
<comment type="similarity">
    <text evidence="1">Belongs to the peptidase S1C family.</text>
</comment>